<evidence type="ECO:0000313" key="2">
    <source>
        <dbReference type="EMBL" id="QTD49446.1"/>
    </source>
</evidence>
<evidence type="ECO:0000313" key="3">
    <source>
        <dbReference type="Proteomes" id="UP000663929"/>
    </source>
</evidence>
<name>A0A8A4THP3_SULCO</name>
<gene>
    <name evidence="2" type="ORF">J3U87_27995</name>
</gene>
<sequence>MKHKRDDSQFDYLAVAREAQAVQQDALANYTTGDPYKEWYFHGTSPNFPAGREGFPDRENAFERDADGIDPEERSPKDAT</sequence>
<protein>
    <submittedName>
        <fullName evidence="2">Uncharacterized protein</fullName>
    </submittedName>
</protein>
<reference evidence="2" key="1">
    <citation type="submission" date="2021-03" db="EMBL/GenBank/DDBJ databases">
        <title>Acanthopleuribacteraceae sp. M133.</title>
        <authorList>
            <person name="Wang G."/>
        </authorList>
    </citation>
    <scope>NUCLEOTIDE SEQUENCE</scope>
    <source>
        <strain evidence="2">M133</strain>
    </source>
</reference>
<dbReference type="EMBL" id="CP071793">
    <property type="protein sequence ID" value="QTD49446.1"/>
    <property type="molecule type" value="Genomic_DNA"/>
</dbReference>
<organism evidence="2 3">
    <name type="scientific">Sulfidibacter corallicola</name>
    <dbReference type="NCBI Taxonomy" id="2818388"/>
    <lineage>
        <taxon>Bacteria</taxon>
        <taxon>Pseudomonadati</taxon>
        <taxon>Acidobacteriota</taxon>
        <taxon>Holophagae</taxon>
        <taxon>Acanthopleuribacterales</taxon>
        <taxon>Acanthopleuribacteraceae</taxon>
        <taxon>Sulfidibacter</taxon>
    </lineage>
</organism>
<keyword evidence="3" id="KW-1185">Reference proteome</keyword>
<feature type="region of interest" description="Disordered" evidence="1">
    <location>
        <begin position="45"/>
        <end position="80"/>
    </location>
</feature>
<feature type="compositionally biased region" description="Basic and acidic residues" evidence="1">
    <location>
        <begin position="54"/>
        <end position="80"/>
    </location>
</feature>
<dbReference type="KEGG" id="scor:J3U87_27995"/>
<proteinExistence type="predicted"/>
<evidence type="ECO:0000256" key="1">
    <source>
        <dbReference type="SAM" id="MobiDB-lite"/>
    </source>
</evidence>
<dbReference type="RefSeq" id="WP_237379079.1">
    <property type="nucleotide sequence ID" value="NZ_CP071793.1"/>
</dbReference>
<accession>A0A8A4THP3</accession>
<dbReference type="Proteomes" id="UP000663929">
    <property type="component" value="Chromosome"/>
</dbReference>
<dbReference type="AlphaFoldDB" id="A0A8A4THP3"/>